<proteinExistence type="predicted"/>
<feature type="region of interest" description="Disordered" evidence="1">
    <location>
        <begin position="75"/>
        <end position="97"/>
    </location>
</feature>
<name>A0A1V0DNU2_9CAUD</name>
<evidence type="ECO:0000256" key="1">
    <source>
        <dbReference type="SAM" id="MobiDB-lite"/>
    </source>
</evidence>
<gene>
    <name evidence="2" type="ORF">PR1_93A</name>
</gene>
<dbReference type="EMBL" id="KY363465">
    <property type="protein sequence ID" value="ARB02555.1"/>
    <property type="molecule type" value="Genomic_DNA"/>
</dbReference>
<dbReference type="OrthoDB" id="38541at10239"/>
<reference evidence="2 3" key="1">
    <citation type="submission" date="2016-12" db="EMBL/GenBank/DDBJ databases">
        <title>Providencia rettgeri phage vB-PreS_PR1 - a deep-branching member of the T5-like siphoviruses.</title>
        <authorList>
            <person name="Oliveira H."/>
            <person name="Pinto G."/>
            <person name="Hendrix H."/>
            <person name="Noben J.-P."/>
            <person name="Gawor J."/>
            <person name="Lobocka M."/>
            <person name="Lavigne R."/>
            <person name="Azeredo J."/>
        </authorList>
    </citation>
    <scope>NUCLEOTIDE SEQUENCE [LARGE SCALE GENOMIC DNA]</scope>
</reference>
<accession>A0A1V0DNU2</accession>
<sequence length="97" mass="11368">MRNAKPVAARNLVAKHDFNRGGAHRSAKDYVRDRLNLGDCLSEYEDMLDEQYHYELDNPYEDVYQSTTLIDFFNQEDKHESSNQNSGCSRYRDQIST</sequence>
<evidence type="ECO:0000313" key="3">
    <source>
        <dbReference type="Proteomes" id="UP000222417"/>
    </source>
</evidence>
<dbReference type="Proteomes" id="UP000222417">
    <property type="component" value="Segment"/>
</dbReference>
<evidence type="ECO:0000313" key="2">
    <source>
        <dbReference type="EMBL" id="ARB02555.1"/>
    </source>
</evidence>
<protein>
    <submittedName>
        <fullName evidence="2">Uncharacterized protein</fullName>
    </submittedName>
</protein>
<organism evidence="2 3">
    <name type="scientific">Providencia phage vB_PreS_PR1</name>
    <dbReference type="NCBI Taxonomy" id="1931407"/>
    <lineage>
        <taxon>Viruses</taxon>
        <taxon>Duplodnaviria</taxon>
        <taxon>Heunggongvirae</taxon>
        <taxon>Uroviricota</taxon>
        <taxon>Caudoviricetes</taxon>
        <taxon>Demerecviridae</taxon>
        <taxon>Priunavirus</taxon>
        <taxon>Priunavirus PR1</taxon>
    </lineage>
</organism>
<keyword evidence="3" id="KW-1185">Reference proteome</keyword>